<dbReference type="SMART" id="SM00367">
    <property type="entry name" value="LRR_CC"/>
    <property type="match status" value="8"/>
</dbReference>
<dbReference type="InterPro" id="IPR006553">
    <property type="entry name" value="Leu-rich_rpt_Cys-con_subtyp"/>
</dbReference>
<protein>
    <recommendedName>
        <fullName evidence="3">SCF ubiquitin ligase complex subunit</fullName>
    </recommendedName>
</protein>
<dbReference type="Proteomes" id="UP000253551">
    <property type="component" value="Unassembled WGS sequence"/>
</dbReference>
<dbReference type="GO" id="GO:0019005">
    <property type="term" value="C:SCF ubiquitin ligase complex"/>
    <property type="evidence" value="ECO:0007669"/>
    <property type="project" value="TreeGrafter"/>
</dbReference>
<dbReference type="STRING" id="4846.A0A367J9L3"/>
<sequence>EAFGVISDDSFEKLSKIICRNRKLNNQTSRLFMEPHRKMLSLFDCTNMDETALMNIAHFCPRAEKIELTYCGQINDKVLSLYQERLHNLNNLHLSGAFLITKEAWMSFFEKTNTRLQSFGTRHSNRFNLECIKSLVTHCPNLQALNLGQLSQMKTDWLPEIAKLKHLKRLHLAWPSTEEAVKEEDLIDMLKNVGPQLTELSLRGFKDLTDEVLLEGMMMHCKQLKKLNLELCDQLTAKSVVHFFSHWETKEGLSHLDLSRCILLDDDVLKAIVQHSGKTLTHLNIHSLELLTPNGLEILAGEKREANCSKLVHLDCGFVRAMDDFVLKKLVTKCKSLQKLLVCGCHLLTNTVQVKDNTTLHIIGREIN</sequence>
<comment type="caution">
    <text evidence="1">The sequence shown here is derived from an EMBL/GenBank/DDBJ whole genome shotgun (WGS) entry which is preliminary data.</text>
</comment>
<name>A0A367J9L3_RHIST</name>
<feature type="non-terminal residue" evidence="1">
    <location>
        <position position="1"/>
    </location>
</feature>
<dbReference type="Gene3D" id="3.80.10.10">
    <property type="entry name" value="Ribonuclease Inhibitor"/>
    <property type="match status" value="2"/>
</dbReference>
<dbReference type="AlphaFoldDB" id="A0A367J9L3"/>
<dbReference type="OrthoDB" id="421226at2759"/>
<evidence type="ECO:0000313" key="1">
    <source>
        <dbReference type="EMBL" id="RCH86606.1"/>
    </source>
</evidence>
<keyword evidence="2" id="KW-1185">Reference proteome</keyword>
<dbReference type="GO" id="GO:0031146">
    <property type="term" value="P:SCF-dependent proteasomal ubiquitin-dependent protein catabolic process"/>
    <property type="evidence" value="ECO:0007669"/>
    <property type="project" value="TreeGrafter"/>
</dbReference>
<evidence type="ECO:0008006" key="3">
    <source>
        <dbReference type="Google" id="ProtNLM"/>
    </source>
</evidence>
<proteinExistence type="predicted"/>
<organism evidence="1 2">
    <name type="scientific">Rhizopus stolonifer</name>
    <name type="common">Rhizopus nigricans</name>
    <dbReference type="NCBI Taxonomy" id="4846"/>
    <lineage>
        <taxon>Eukaryota</taxon>
        <taxon>Fungi</taxon>
        <taxon>Fungi incertae sedis</taxon>
        <taxon>Mucoromycota</taxon>
        <taxon>Mucoromycotina</taxon>
        <taxon>Mucoromycetes</taxon>
        <taxon>Mucorales</taxon>
        <taxon>Mucorineae</taxon>
        <taxon>Rhizopodaceae</taxon>
        <taxon>Rhizopus</taxon>
    </lineage>
</organism>
<gene>
    <name evidence="1" type="ORF">CU098_008602</name>
</gene>
<dbReference type="InterPro" id="IPR032675">
    <property type="entry name" value="LRR_dom_sf"/>
</dbReference>
<dbReference type="SUPFAM" id="SSF52047">
    <property type="entry name" value="RNI-like"/>
    <property type="match status" value="2"/>
</dbReference>
<evidence type="ECO:0000313" key="2">
    <source>
        <dbReference type="Proteomes" id="UP000253551"/>
    </source>
</evidence>
<accession>A0A367J9L3</accession>
<dbReference type="EMBL" id="PJQM01003899">
    <property type="protein sequence ID" value="RCH86606.1"/>
    <property type="molecule type" value="Genomic_DNA"/>
</dbReference>
<dbReference type="PANTHER" id="PTHR13318">
    <property type="entry name" value="PARTNER OF PAIRED, ISOFORM B-RELATED"/>
    <property type="match status" value="1"/>
</dbReference>
<reference evidence="1 2" key="1">
    <citation type="journal article" date="2018" name="G3 (Bethesda)">
        <title>Phylogenetic and Phylogenomic Definition of Rhizopus Species.</title>
        <authorList>
            <person name="Gryganskyi A.P."/>
            <person name="Golan J."/>
            <person name="Dolatabadi S."/>
            <person name="Mondo S."/>
            <person name="Robb S."/>
            <person name="Idnurm A."/>
            <person name="Muszewska A."/>
            <person name="Steczkiewicz K."/>
            <person name="Masonjones S."/>
            <person name="Liao H.L."/>
            <person name="Gajdeczka M.T."/>
            <person name="Anike F."/>
            <person name="Vuek A."/>
            <person name="Anishchenko I.M."/>
            <person name="Voigt K."/>
            <person name="de Hoog G.S."/>
            <person name="Smith M.E."/>
            <person name="Heitman J."/>
            <person name="Vilgalys R."/>
            <person name="Stajich J.E."/>
        </authorList>
    </citation>
    <scope>NUCLEOTIDE SEQUENCE [LARGE SCALE GENOMIC DNA]</scope>
    <source>
        <strain evidence="1 2">LSU 92-RS-03</strain>
    </source>
</reference>